<dbReference type="InterPro" id="IPR036179">
    <property type="entry name" value="Ig-like_dom_sf"/>
</dbReference>
<evidence type="ECO:0000259" key="3">
    <source>
        <dbReference type="PROSITE" id="PS50835"/>
    </source>
</evidence>
<dbReference type="OrthoDB" id="6159398at2759"/>
<dbReference type="PANTHER" id="PTHR45080:SF33">
    <property type="entry name" value="IG-LIKE DOMAIN-CONTAINING PROTEIN"/>
    <property type="match status" value="1"/>
</dbReference>
<name>A0A6L2Q4Y1_COPFO</name>
<evidence type="ECO:0008006" key="7">
    <source>
        <dbReference type="Google" id="ProtNLM"/>
    </source>
</evidence>
<evidence type="ECO:0000313" key="6">
    <source>
        <dbReference type="Proteomes" id="UP000502823"/>
    </source>
</evidence>
<proteinExistence type="predicted"/>
<dbReference type="SUPFAM" id="SSF49265">
    <property type="entry name" value="Fibronectin type III"/>
    <property type="match status" value="1"/>
</dbReference>
<dbReference type="CDD" id="cd00063">
    <property type="entry name" value="FN3"/>
    <property type="match status" value="1"/>
</dbReference>
<keyword evidence="1" id="KW-0677">Repeat</keyword>
<dbReference type="Gene3D" id="2.60.40.10">
    <property type="entry name" value="Immunoglobulins"/>
    <property type="match status" value="3"/>
</dbReference>
<dbReference type="CDD" id="cd00096">
    <property type="entry name" value="Ig"/>
    <property type="match status" value="1"/>
</dbReference>
<dbReference type="InterPro" id="IPR003961">
    <property type="entry name" value="FN3_dom"/>
</dbReference>
<dbReference type="InterPro" id="IPR050958">
    <property type="entry name" value="Cell_Adh-Cytoskel_Orgn"/>
</dbReference>
<accession>A0A6L2Q4Y1</accession>
<feature type="non-terminal residue" evidence="5">
    <location>
        <position position="1"/>
    </location>
</feature>
<dbReference type="InterPro" id="IPR007110">
    <property type="entry name" value="Ig-like_dom"/>
</dbReference>
<dbReference type="AlphaFoldDB" id="A0A6L2Q4Y1"/>
<dbReference type="Proteomes" id="UP000502823">
    <property type="component" value="Unassembled WGS sequence"/>
</dbReference>
<dbReference type="PROSITE" id="PS50853">
    <property type="entry name" value="FN3"/>
    <property type="match status" value="1"/>
</dbReference>
<dbReference type="InterPro" id="IPR003598">
    <property type="entry name" value="Ig_sub2"/>
</dbReference>
<dbReference type="SMART" id="SM00409">
    <property type="entry name" value="IG"/>
    <property type="match status" value="2"/>
</dbReference>
<dbReference type="Pfam" id="PF07679">
    <property type="entry name" value="I-set"/>
    <property type="match status" value="1"/>
</dbReference>
<dbReference type="SMART" id="SM00408">
    <property type="entry name" value="IGc2"/>
    <property type="match status" value="1"/>
</dbReference>
<evidence type="ECO:0000256" key="1">
    <source>
        <dbReference type="ARBA" id="ARBA00022737"/>
    </source>
</evidence>
<dbReference type="PROSITE" id="PS50835">
    <property type="entry name" value="IG_LIKE"/>
    <property type="match status" value="1"/>
</dbReference>
<evidence type="ECO:0000313" key="5">
    <source>
        <dbReference type="EMBL" id="GFG36897.1"/>
    </source>
</evidence>
<dbReference type="SUPFAM" id="SSF48726">
    <property type="entry name" value="Immunoglobulin"/>
    <property type="match status" value="2"/>
</dbReference>
<dbReference type="InterPro" id="IPR003599">
    <property type="entry name" value="Ig_sub"/>
</dbReference>
<dbReference type="GO" id="GO:0008046">
    <property type="term" value="F:axon guidance receptor activity"/>
    <property type="evidence" value="ECO:0007669"/>
    <property type="project" value="TreeGrafter"/>
</dbReference>
<dbReference type="InParanoid" id="A0A6L2Q4Y1"/>
<dbReference type="GO" id="GO:0007156">
    <property type="term" value="P:homophilic cell adhesion via plasma membrane adhesion molecules"/>
    <property type="evidence" value="ECO:0007669"/>
    <property type="project" value="TreeGrafter"/>
</dbReference>
<dbReference type="GO" id="GO:0043025">
    <property type="term" value="C:neuronal cell body"/>
    <property type="evidence" value="ECO:0007669"/>
    <property type="project" value="TreeGrafter"/>
</dbReference>
<protein>
    <recommendedName>
        <fullName evidence="7">Ig-like domain-containing protein</fullName>
    </recommendedName>
</protein>
<feature type="domain" description="Ig-like" evidence="3">
    <location>
        <begin position="159"/>
        <end position="247"/>
    </location>
</feature>
<keyword evidence="2" id="KW-0393">Immunoglobulin domain</keyword>
<sequence length="416" mass="46816">HYMLVWKKGIAVLAAGPTKVTPDNRIRLVDGYNLEISNVQTQDAGDYACQIATLQPIEIIHTVEILAHVNIRVQSIDQKFTSTNFGNLVKIQLLSKNFSINNFHIPHSDRLLRPLGEQNPGSQMRNSPGVEAPQRECALCTSACINSCDTNPFCCADAPEIEVERGWVHSGEGNEAQLACIVHAEPPAEVLWYRDTMRLDTTERRIMEARGSRHTLIIRKVQASDFANYTCMADNQIGKTRQKLELSGRPNPAIFVSDPRGKYRDMYNISWNVNSYTPIEEFKLYFRKLPDNDTHSYPMYGHPAVRSDWNDVILSPIPSGKPTQKMTYLIRGLEPSSQYEARVEAKNRFGWSQSSDSFTFYTTGVENSLFEPSPDPEVLAEPEVRDLGMTAYNSMASSVYTVAPLLFTALIAVTWS</sequence>
<evidence type="ECO:0000259" key="4">
    <source>
        <dbReference type="PROSITE" id="PS50853"/>
    </source>
</evidence>
<keyword evidence="6" id="KW-1185">Reference proteome</keyword>
<dbReference type="InterPro" id="IPR013783">
    <property type="entry name" value="Ig-like_fold"/>
</dbReference>
<organism evidence="5 6">
    <name type="scientific">Coptotermes formosanus</name>
    <name type="common">Formosan subterranean termite</name>
    <dbReference type="NCBI Taxonomy" id="36987"/>
    <lineage>
        <taxon>Eukaryota</taxon>
        <taxon>Metazoa</taxon>
        <taxon>Ecdysozoa</taxon>
        <taxon>Arthropoda</taxon>
        <taxon>Hexapoda</taxon>
        <taxon>Insecta</taxon>
        <taxon>Pterygota</taxon>
        <taxon>Neoptera</taxon>
        <taxon>Polyneoptera</taxon>
        <taxon>Dictyoptera</taxon>
        <taxon>Blattodea</taxon>
        <taxon>Blattoidea</taxon>
        <taxon>Termitoidae</taxon>
        <taxon>Rhinotermitidae</taxon>
        <taxon>Coptotermes</taxon>
    </lineage>
</organism>
<reference evidence="6" key="1">
    <citation type="submission" date="2020-01" db="EMBL/GenBank/DDBJ databases">
        <title>Draft genome sequence of the Termite Coptotermes fromosanus.</title>
        <authorList>
            <person name="Itakura S."/>
            <person name="Yosikawa Y."/>
            <person name="Umezawa K."/>
        </authorList>
    </citation>
    <scope>NUCLEOTIDE SEQUENCE [LARGE SCALE GENOMIC DNA]</scope>
</reference>
<dbReference type="GO" id="GO:0030424">
    <property type="term" value="C:axon"/>
    <property type="evidence" value="ECO:0007669"/>
    <property type="project" value="TreeGrafter"/>
</dbReference>
<feature type="domain" description="Fibronectin type-III" evidence="4">
    <location>
        <begin position="249"/>
        <end position="365"/>
    </location>
</feature>
<dbReference type="PANTHER" id="PTHR45080">
    <property type="entry name" value="CONTACTIN 5"/>
    <property type="match status" value="1"/>
</dbReference>
<dbReference type="InterPro" id="IPR036116">
    <property type="entry name" value="FN3_sf"/>
</dbReference>
<dbReference type="FunFam" id="2.60.40.10:FF:000877">
    <property type="entry name" value="CLUMA_CG002357, isoform A"/>
    <property type="match status" value="1"/>
</dbReference>
<dbReference type="GO" id="GO:0005886">
    <property type="term" value="C:plasma membrane"/>
    <property type="evidence" value="ECO:0007669"/>
    <property type="project" value="TreeGrafter"/>
</dbReference>
<comment type="caution">
    <text evidence="5">The sequence shown here is derived from an EMBL/GenBank/DDBJ whole genome shotgun (WGS) entry which is preliminary data.</text>
</comment>
<dbReference type="EMBL" id="BLKM01009497">
    <property type="protein sequence ID" value="GFG36897.1"/>
    <property type="molecule type" value="Genomic_DNA"/>
</dbReference>
<evidence type="ECO:0000256" key="2">
    <source>
        <dbReference type="ARBA" id="ARBA00023319"/>
    </source>
</evidence>
<dbReference type="FunCoup" id="A0A6L2Q4Y1">
    <property type="interactions" value="22"/>
</dbReference>
<dbReference type="InterPro" id="IPR013098">
    <property type="entry name" value="Ig_I-set"/>
</dbReference>
<dbReference type="GO" id="GO:0050808">
    <property type="term" value="P:synapse organization"/>
    <property type="evidence" value="ECO:0007669"/>
    <property type="project" value="TreeGrafter"/>
</dbReference>
<gene>
    <name evidence="5" type="ORF">Cfor_08702</name>
</gene>